<dbReference type="PROSITE" id="PS50920">
    <property type="entry name" value="SOLCAR"/>
    <property type="match status" value="3"/>
</dbReference>
<dbReference type="OrthoDB" id="756301at2759"/>
<keyword evidence="7" id="KW-1133">Transmembrane helix</keyword>
<dbReference type="PRINTS" id="PR00784">
    <property type="entry name" value="MTUNCOUPLING"/>
</dbReference>
<evidence type="ECO:0000256" key="7">
    <source>
        <dbReference type="ARBA" id="ARBA00022989"/>
    </source>
</evidence>
<dbReference type="InParanoid" id="A0A6L2Q2S9"/>
<evidence type="ECO:0000256" key="3">
    <source>
        <dbReference type="ARBA" id="ARBA00022448"/>
    </source>
</evidence>
<dbReference type="FunFam" id="1.50.40.10:FF:000006">
    <property type="entry name" value="brain mitochondrial carrier protein 1 isoform X1"/>
    <property type="match status" value="1"/>
</dbReference>
<organism evidence="13 14">
    <name type="scientific">Coptotermes formosanus</name>
    <name type="common">Formosan subterranean termite</name>
    <dbReference type="NCBI Taxonomy" id="36987"/>
    <lineage>
        <taxon>Eukaryota</taxon>
        <taxon>Metazoa</taxon>
        <taxon>Ecdysozoa</taxon>
        <taxon>Arthropoda</taxon>
        <taxon>Hexapoda</taxon>
        <taxon>Insecta</taxon>
        <taxon>Pterygota</taxon>
        <taxon>Neoptera</taxon>
        <taxon>Polyneoptera</taxon>
        <taxon>Dictyoptera</taxon>
        <taxon>Blattodea</taxon>
        <taxon>Blattoidea</taxon>
        <taxon>Termitoidae</taxon>
        <taxon>Rhinotermitidae</taxon>
        <taxon>Coptotermes</taxon>
    </lineage>
</organism>
<dbReference type="PANTHER" id="PTHR45618">
    <property type="entry name" value="MITOCHONDRIAL DICARBOXYLATE CARRIER-RELATED"/>
    <property type="match status" value="1"/>
</dbReference>
<evidence type="ECO:0000313" key="14">
    <source>
        <dbReference type="Proteomes" id="UP000502823"/>
    </source>
</evidence>
<keyword evidence="8" id="KW-0496">Mitochondrion</keyword>
<comment type="caution">
    <text evidence="13">The sequence shown here is derived from an EMBL/GenBank/DDBJ whole genome shotgun (WGS) entry which is preliminary data.</text>
</comment>
<gene>
    <name evidence="13" type="ORF">Cfor_08614</name>
</gene>
<evidence type="ECO:0000256" key="4">
    <source>
        <dbReference type="ARBA" id="ARBA00022692"/>
    </source>
</evidence>
<proteinExistence type="inferred from homology"/>
<comment type="similarity">
    <text evidence="2 11">Belongs to the mitochondrial carrier (TC 2.A.29) family.</text>
</comment>
<evidence type="ECO:0000256" key="5">
    <source>
        <dbReference type="ARBA" id="ARBA00022737"/>
    </source>
</evidence>
<evidence type="ECO:0000256" key="6">
    <source>
        <dbReference type="ARBA" id="ARBA00022792"/>
    </source>
</evidence>
<dbReference type="InterPro" id="IPR050391">
    <property type="entry name" value="Mito_Metabolite_Transporter"/>
</dbReference>
<evidence type="ECO:0000256" key="9">
    <source>
        <dbReference type="ARBA" id="ARBA00023136"/>
    </source>
</evidence>
<keyword evidence="9 10" id="KW-0472">Membrane</keyword>
<evidence type="ECO:0000256" key="10">
    <source>
        <dbReference type="PROSITE-ProRule" id="PRU00282"/>
    </source>
</evidence>
<reference evidence="14" key="1">
    <citation type="submission" date="2020-01" db="EMBL/GenBank/DDBJ databases">
        <title>Draft genome sequence of the Termite Coptotermes fromosanus.</title>
        <authorList>
            <person name="Itakura S."/>
            <person name="Yosikawa Y."/>
            <person name="Umezawa K."/>
        </authorList>
    </citation>
    <scope>NUCLEOTIDE SEQUENCE [LARGE SCALE GENOMIC DNA]</scope>
</reference>
<keyword evidence="6" id="KW-0999">Mitochondrion inner membrane</keyword>
<evidence type="ECO:0000313" key="13">
    <source>
        <dbReference type="EMBL" id="GFG38764.1"/>
    </source>
</evidence>
<evidence type="ECO:0000256" key="11">
    <source>
        <dbReference type="RuleBase" id="RU000488"/>
    </source>
</evidence>
<keyword evidence="5" id="KW-0677">Repeat</keyword>
<feature type="region of interest" description="Disordered" evidence="12">
    <location>
        <begin position="1"/>
        <end position="27"/>
    </location>
</feature>
<dbReference type="FunCoup" id="A0A6L2Q2S9">
    <property type="interactions" value="568"/>
</dbReference>
<keyword evidence="4 10" id="KW-0812">Transmembrane</keyword>
<feature type="repeat" description="Solcar" evidence="10">
    <location>
        <begin position="221"/>
        <end position="316"/>
    </location>
</feature>
<dbReference type="EMBL" id="BLKM01000811">
    <property type="protein sequence ID" value="GFG38764.1"/>
    <property type="molecule type" value="Genomic_DNA"/>
</dbReference>
<evidence type="ECO:0000256" key="2">
    <source>
        <dbReference type="ARBA" id="ARBA00006375"/>
    </source>
</evidence>
<accession>A0A6L2Q2S9</accession>
<evidence type="ECO:0000256" key="8">
    <source>
        <dbReference type="ARBA" id="ARBA00023128"/>
    </source>
</evidence>
<dbReference type="AlphaFoldDB" id="A0A6L2Q2S9"/>
<evidence type="ECO:0000256" key="1">
    <source>
        <dbReference type="ARBA" id="ARBA00004448"/>
    </source>
</evidence>
<feature type="repeat" description="Solcar" evidence="10">
    <location>
        <begin position="129"/>
        <end position="214"/>
    </location>
</feature>
<comment type="subcellular location">
    <subcellularLocation>
        <location evidence="1">Mitochondrion inner membrane</location>
        <topology evidence="1">Multi-pass membrane protein</topology>
    </subcellularLocation>
</comment>
<dbReference type="Gene3D" id="1.50.40.10">
    <property type="entry name" value="Mitochondrial carrier domain"/>
    <property type="match status" value="1"/>
</dbReference>
<dbReference type="Proteomes" id="UP000502823">
    <property type="component" value="Unassembled WGS sequence"/>
</dbReference>
<evidence type="ECO:0000256" key="12">
    <source>
        <dbReference type="SAM" id="MobiDB-lite"/>
    </source>
</evidence>
<dbReference type="GO" id="GO:0055085">
    <property type="term" value="P:transmembrane transport"/>
    <property type="evidence" value="ECO:0007669"/>
    <property type="project" value="InterPro"/>
</dbReference>
<feature type="non-terminal residue" evidence="13">
    <location>
        <position position="1"/>
    </location>
</feature>
<name>A0A6L2Q2S9_COPFO</name>
<protein>
    <submittedName>
        <fullName evidence="13">Uncharacterized protein</fullName>
    </submittedName>
</protein>
<dbReference type="Pfam" id="PF00153">
    <property type="entry name" value="Mito_carr"/>
    <property type="match status" value="3"/>
</dbReference>
<dbReference type="GO" id="GO:0005743">
    <property type="term" value="C:mitochondrial inner membrane"/>
    <property type="evidence" value="ECO:0007669"/>
    <property type="project" value="UniProtKB-SubCell"/>
</dbReference>
<feature type="repeat" description="Solcar" evidence="10">
    <location>
        <begin position="32"/>
        <end position="121"/>
    </location>
</feature>
<keyword evidence="14" id="KW-1185">Reference proteome</keyword>
<sequence length="317" mass="34616">AAEITEPGLGVPPITVPAQPPKQNGMGSKDWQPFVYGGLASCTAEFGTFPIDTTKTRLQIQGQKIDSKHAEVRYRGMTDALLQISKQEGVRSLYSGIGPAVLRQATYGTIKFGTYYSLKQLVSRGSGEEDIRVNICCAIVAGMVSSAIANPTDVLKVRMQVLGSQSQRGIVSCFQEVYHEEGVAGLWRGVGPTAQRAAVIAAVELPVYDFCKHHLMGVLGNHVSNHFISSFIASLGSAIASTPIDVIRTRLMNQKKLKKQVGNADCRIYTGSIDCLVQTVKNEGPLALYKGFIPTWVRMGPWNIIFFVTYEQLKQLY</sequence>
<dbReference type="InterPro" id="IPR002067">
    <property type="entry name" value="MCP"/>
</dbReference>
<dbReference type="InterPro" id="IPR023395">
    <property type="entry name" value="MCP_dom_sf"/>
</dbReference>
<dbReference type="InterPro" id="IPR018108">
    <property type="entry name" value="MCP_transmembrane"/>
</dbReference>
<dbReference type="SUPFAM" id="SSF103506">
    <property type="entry name" value="Mitochondrial carrier"/>
    <property type="match status" value="1"/>
</dbReference>
<keyword evidence="3 11" id="KW-0813">Transport</keyword>